<evidence type="ECO:0000313" key="3">
    <source>
        <dbReference type="EMBL" id="SHH88975.1"/>
    </source>
</evidence>
<dbReference type="NCBIfam" id="TIGR02883">
    <property type="entry name" value="spore_cwlD"/>
    <property type="match status" value="1"/>
</dbReference>
<dbReference type="GO" id="GO:0030288">
    <property type="term" value="C:outer membrane-bounded periplasmic space"/>
    <property type="evidence" value="ECO:0007669"/>
    <property type="project" value="TreeGrafter"/>
</dbReference>
<reference evidence="4" key="1">
    <citation type="submission" date="2016-11" db="EMBL/GenBank/DDBJ databases">
        <authorList>
            <person name="Varghese N."/>
            <person name="Submissions S."/>
        </authorList>
    </citation>
    <scope>NUCLEOTIDE SEQUENCE [LARGE SCALE GENOMIC DNA]</scope>
    <source>
        <strain evidence="4">CGMCC 1.6496</strain>
    </source>
</reference>
<dbReference type="AlphaFoldDB" id="A0A1M5WN06"/>
<evidence type="ECO:0000313" key="4">
    <source>
        <dbReference type="Proteomes" id="UP000184079"/>
    </source>
</evidence>
<dbReference type="Gene3D" id="3.40.630.40">
    <property type="entry name" value="Zn-dependent exopeptidases"/>
    <property type="match status" value="1"/>
</dbReference>
<proteinExistence type="predicted"/>
<dbReference type="OrthoDB" id="9806267at2"/>
<dbReference type="SMART" id="SM00646">
    <property type="entry name" value="Ami_3"/>
    <property type="match status" value="1"/>
</dbReference>
<dbReference type="GO" id="GO:0009253">
    <property type="term" value="P:peptidoglycan catabolic process"/>
    <property type="evidence" value="ECO:0007669"/>
    <property type="project" value="InterPro"/>
</dbReference>
<evidence type="ECO:0000259" key="2">
    <source>
        <dbReference type="SMART" id="SM00646"/>
    </source>
</evidence>
<dbReference type="Pfam" id="PF01520">
    <property type="entry name" value="Amidase_3"/>
    <property type="match status" value="1"/>
</dbReference>
<dbReference type="InterPro" id="IPR002508">
    <property type="entry name" value="MurNAc-LAA_cat"/>
</dbReference>
<dbReference type="EMBL" id="FQXD01000017">
    <property type="protein sequence ID" value="SHH88975.1"/>
    <property type="molecule type" value="Genomic_DNA"/>
</dbReference>
<dbReference type="RefSeq" id="WP_073012072.1">
    <property type="nucleotide sequence ID" value="NZ_FQXD01000017.1"/>
</dbReference>
<keyword evidence="1" id="KW-0378">Hydrolase</keyword>
<accession>A0A1M5WN06</accession>
<feature type="domain" description="MurNAc-LAA" evidence="2">
    <location>
        <begin position="119"/>
        <end position="230"/>
    </location>
</feature>
<dbReference type="PANTHER" id="PTHR30404:SF0">
    <property type="entry name" value="N-ACETYLMURAMOYL-L-ALANINE AMIDASE AMIC"/>
    <property type="match status" value="1"/>
</dbReference>
<dbReference type="InterPro" id="IPR014234">
    <property type="entry name" value="Spore_CwlD"/>
</dbReference>
<organism evidence="3 4">
    <name type="scientific">Virgibacillus chiguensis</name>
    <dbReference type="NCBI Taxonomy" id="411959"/>
    <lineage>
        <taxon>Bacteria</taxon>
        <taxon>Bacillati</taxon>
        <taxon>Bacillota</taxon>
        <taxon>Bacilli</taxon>
        <taxon>Bacillales</taxon>
        <taxon>Bacillaceae</taxon>
        <taxon>Virgibacillus</taxon>
    </lineage>
</organism>
<dbReference type="GO" id="GO:0008745">
    <property type="term" value="F:N-acetylmuramoyl-L-alanine amidase activity"/>
    <property type="evidence" value="ECO:0007669"/>
    <property type="project" value="InterPro"/>
</dbReference>
<name>A0A1M5WN06_9BACI</name>
<dbReference type="Proteomes" id="UP000184079">
    <property type="component" value="Unassembled WGS sequence"/>
</dbReference>
<dbReference type="CDD" id="cd02696">
    <property type="entry name" value="MurNAc-LAA"/>
    <property type="match status" value="1"/>
</dbReference>
<dbReference type="PANTHER" id="PTHR30404">
    <property type="entry name" value="N-ACETYLMURAMOYL-L-ALANINE AMIDASE"/>
    <property type="match status" value="1"/>
</dbReference>
<evidence type="ECO:0000256" key="1">
    <source>
        <dbReference type="ARBA" id="ARBA00022801"/>
    </source>
</evidence>
<protein>
    <submittedName>
        <fullName evidence="3">N-acetylmuramoyl-L-alanine amidase</fullName>
    </submittedName>
</protein>
<dbReference type="InterPro" id="IPR050695">
    <property type="entry name" value="N-acetylmuramoyl_amidase_3"/>
</dbReference>
<keyword evidence="4" id="KW-1185">Reference proteome</keyword>
<dbReference type="SUPFAM" id="SSF53187">
    <property type="entry name" value="Zn-dependent exopeptidases"/>
    <property type="match status" value="1"/>
</dbReference>
<gene>
    <name evidence="3" type="ORF">SAMN05421807_11759</name>
</gene>
<sequence>MKRRYKIVLWLAGVFILGYLIQLPIKNQLSLNVGSSFSLPLSGKTIVIDPGHGGPDGGAVGKDDTQEKDISLEVSKKLQKYLQQVGAIVYLTRETDRDLASENVKGLSKRKSEDIRNRLSFINEQEADLFISLHLNALPSTKWRGAQTFYNPQKDENKHLAEMIQAEFIRNLENTNRAALAINNVYLLKYAETPGALVEIGFLSNVEERELLKDTDYQQKVAASIYKGILRYATEEIKAEEGEDEL</sequence>